<protein>
    <submittedName>
        <fullName evidence="1">Uncharacterized protein</fullName>
    </submittedName>
</protein>
<evidence type="ECO:0000313" key="2">
    <source>
        <dbReference type="Proteomes" id="UP001059663"/>
    </source>
</evidence>
<dbReference type="EMBL" id="CP087977">
    <property type="protein sequence ID" value="UUZ45278.1"/>
    <property type="molecule type" value="Genomic_DNA"/>
</dbReference>
<accession>A0AC61U5S1</accession>
<reference evidence="1" key="1">
    <citation type="submission" date="2021-11" db="EMBL/GenBank/DDBJ databases">
        <title>Study of the species diversity of bacterial strains isolated from a unique natural object - Shulgan-Tash cave (Bashkiria).</title>
        <authorList>
            <person name="Sazanova A.L."/>
            <person name="Chirak E.R."/>
            <person name="Safronova V.I."/>
        </authorList>
    </citation>
    <scope>NUCLEOTIDE SEQUENCE</scope>
    <source>
        <strain evidence="1">P1</strain>
    </source>
</reference>
<sequence>MVSRWAKGVQDEGGPVSVAVLDLNGVLCANGYRANINGAEVYVDRVHFARQGAQLVWTRLAPEIVTAWNFRDA</sequence>
<name>A0AC61U5S1_9MICO</name>
<gene>
    <name evidence="1" type="ORF">LP422_03290</name>
</gene>
<proteinExistence type="predicted"/>
<evidence type="ECO:0000313" key="1">
    <source>
        <dbReference type="EMBL" id="UUZ45278.1"/>
    </source>
</evidence>
<organism evidence="1 2">
    <name type="scientific">Janibacter limosus</name>
    <dbReference type="NCBI Taxonomy" id="53458"/>
    <lineage>
        <taxon>Bacteria</taxon>
        <taxon>Bacillati</taxon>
        <taxon>Actinomycetota</taxon>
        <taxon>Actinomycetes</taxon>
        <taxon>Micrococcales</taxon>
        <taxon>Intrasporangiaceae</taxon>
        <taxon>Janibacter</taxon>
    </lineage>
</organism>
<dbReference type="Proteomes" id="UP001059663">
    <property type="component" value="Chromosome"/>
</dbReference>